<dbReference type="EMBL" id="JAYMYS010000009">
    <property type="protein sequence ID" value="KAK7381118.1"/>
    <property type="molecule type" value="Genomic_DNA"/>
</dbReference>
<organism evidence="2 3">
    <name type="scientific">Psophocarpus tetragonolobus</name>
    <name type="common">Winged bean</name>
    <name type="synonym">Dolichos tetragonolobus</name>
    <dbReference type="NCBI Taxonomy" id="3891"/>
    <lineage>
        <taxon>Eukaryota</taxon>
        <taxon>Viridiplantae</taxon>
        <taxon>Streptophyta</taxon>
        <taxon>Embryophyta</taxon>
        <taxon>Tracheophyta</taxon>
        <taxon>Spermatophyta</taxon>
        <taxon>Magnoliopsida</taxon>
        <taxon>eudicotyledons</taxon>
        <taxon>Gunneridae</taxon>
        <taxon>Pentapetalae</taxon>
        <taxon>rosids</taxon>
        <taxon>fabids</taxon>
        <taxon>Fabales</taxon>
        <taxon>Fabaceae</taxon>
        <taxon>Papilionoideae</taxon>
        <taxon>50 kb inversion clade</taxon>
        <taxon>NPAAA clade</taxon>
        <taxon>indigoferoid/millettioid clade</taxon>
        <taxon>Phaseoleae</taxon>
        <taxon>Psophocarpus</taxon>
    </lineage>
</organism>
<accession>A0AAN9P2J3</accession>
<proteinExistence type="predicted"/>
<dbReference type="Proteomes" id="UP001386955">
    <property type="component" value="Unassembled WGS sequence"/>
</dbReference>
<dbReference type="AlphaFoldDB" id="A0AAN9P2J3"/>
<evidence type="ECO:0000313" key="2">
    <source>
        <dbReference type="EMBL" id="KAK7381118.1"/>
    </source>
</evidence>
<keyword evidence="1" id="KW-0812">Transmembrane</keyword>
<evidence type="ECO:0000313" key="3">
    <source>
        <dbReference type="Proteomes" id="UP001386955"/>
    </source>
</evidence>
<comment type="caution">
    <text evidence="2">The sequence shown here is derived from an EMBL/GenBank/DDBJ whole genome shotgun (WGS) entry which is preliminary data.</text>
</comment>
<gene>
    <name evidence="2" type="ORF">VNO78_33642</name>
</gene>
<feature type="transmembrane region" description="Helical" evidence="1">
    <location>
        <begin position="12"/>
        <end position="32"/>
    </location>
</feature>
<keyword evidence="3" id="KW-1185">Reference proteome</keyword>
<protein>
    <submittedName>
        <fullName evidence="2">Uncharacterized protein</fullName>
    </submittedName>
</protein>
<keyword evidence="1" id="KW-0472">Membrane</keyword>
<keyword evidence="1" id="KW-1133">Transmembrane helix</keyword>
<name>A0AAN9P2J3_PSOTE</name>
<sequence length="75" mass="8154">MKASFCNFSVLYSLSTMFVPHLLLLIISQWRVTVGTKVSAAKEMVQKKAQGLSASVCSPAIDVGHAPNDDLHINH</sequence>
<reference evidence="2 3" key="1">
    <citation type="submission" date="2024-01" db="EMBL/GenBank/DDBJ databases">
        <title>The genomes of 5 underutilized Papilionoideae crops provide insights into root nodulation and disease resistanc.</title>
        <authorList>
            <person name="Jiang F."/>
        </authorList>
    </citation>
    <scope>NUCLEOTIDE SEQUENCE [LARGE SCALE GENOMIC DNA]</scope>
    <source>
        <strain evidence="2">DUOXIRENSHENG_FW03</strain>
        <tissue evidence="2">Leaves</tissue>
    </source>
</reference>
<evidence type="ECO:0000256" key="1">
    <source>
        <dbReference type="SAM" id="Phobius"/>
    </source>
</evidence>